<feature type="region of interest" description="Disordered" evidence="1">
    <location>
        <begin position="50"/>
        <end position="211"/>
    </location>
</feature>
<organism evidence="2 3">
    <name type="scientific">Actinomortierella ambigua</name>
    <dbReference type="NCBI Taxonomy" id="1343610"/>
    <lineage>
        <taxon>Eukaryota</taxon>
        <taxon>Fungi</taxon>
        <taxon>Fungi incertae sedis</taxon>
        <taxon>Mucoromycota</taxon>
        <taxon>Mortierellomycotina</taxon>
        <taxon>Mortierellomycetes</taxon>
        <taxon>Mortierellales</taxon>
        <taxon>Mortierellaceae</taxon>
        <taxon>Actinomortierella</taxon>
    </lineage>
</organism>
<feature type="compositionally biased region" description="Pro residues" evidence="1">
    <location>
        <begin position="376"/>
        <end position="388"/>
    </location>
</feature>
<evidence type="ECO:0000313" key="2">
    <source>
        <dbReference type="EMBL" id="KAG0267465.1"/>
    </source>
</evidence>
<feature type="compositionally biased region" description="Acidic residues" evidence="1">
    <location>
        <begin position="322"/>
        <end position="336"/>
    </location>
</feature>
<dbReference type="OrthoDB" id="10670089at2759"/>
<feature type="compositionally biased region" description="Basic and acidic residues" evidence="1">
    <location>
        <begin position="165"/>
        <end position="178"/>
    </location>
</feature>
<gene>
    <name evidence="2" type="ORF">DFQ27_008756</name>
</gene>
<feature type="compositionally biased region" description="Gly residues" evidence="1">
    <location>
        <begin position="104"/>
        <end position="116"/>
    </location>
</feature>
<name>A0A9P6UBE2_9FUNG</name>
<protein>
    <submittedName>
        <fullName evidence="2">Uncharacterized protein</fullName>
    </submittedName>
</protein>
<reference evidence="2" key="1">
    <citation type="journal article" date="2020" name="Fungal Divers.">
        <title>Resolving the Mortierellaceae phylogeny through synthesis of multi-gene phylogenetics and phylogenomics.</title>
        <authorList>
            <person name="Vandepol N."/>
            <person name="Liber J."/>
            <person name="Desiro A."/>
            <person name="Na H."/>
            <person name="Kennedy M."/>
            <person name="Barry K."/>
            <person name="Grigoriev I.V."/>
            <person name="Miller A.N."/>
            <person name="O'Donnell K."/>
            <person name="Stajich J.E."/>
            <person name="Bonito G."/>
        </authorList>
    </citation>
    <scope>NUCLEOTIDE SEQUENCE</scope>
    <source>
        <strain evidence="2">BC1065</strain>
    </source>
</reference>
<feature type="compositionally biased region" description="Polar residues" evidence="1">
    <location>
        <begin position="465"/>
        <end position="478"/>
    </location>
</feature>
<feature type="region of interest" description="Disordered" evidence="1">
    <location>
        <begin position="513"/>
        <end position="647"/>
    </location>
</feature>
<feature type="compositionally biased region" description="Basic residues" evidence="1">
    <location>
        <begin position="274"/>
        <end position="287"/>
    </location>
</feature>
<feature type="compositionally biased region" description="Basic and acidic residues" evidence="1">
    <location>
        <begin position="226"/>
        <end position="249"/>
    </location>
</feature>
<sequence>MASSGRKVRLLKDINITKAKGQICYPAFEFKSDRHLFNLKAKNFTKRYATEDQDASASYNTAQQQDTAPCQESQQQQQQQQYPNVEELDKKRLKLSRPSMKRGSGSGGGGGGGGGIVAPPSVSGVSGNGGKSHHPTTASTTSATPILTTTSSSDSNSEQGTPTDGTEKDCSSHNHDDSSSSSFNLHLNKTQTHHGRPMELDTVVESTSQHGDTAYERHVAYLHPRQAAEDAADLHRTISGRKEIGENEGAKGGTDDDSDRHRIQEPPLIPPLIKRAKHSVPKLSRKRTWSDTESQTSHREDDSGDAGGGGSGSSDCAATMVGEEEVVVEAEVEGEEQVPPSRKTSSSWPGYAEIKDRSKKSRAAAALTNGVEAPVSLPPSSSPTPPPSRILTEQPVDRFLNLDAGVGVGIGSGGGSGDPPQKRRGHDSQHDYGDERPLAQEEDKLEEKKPRKKSMTIVSLPRESVSGSASTMTLNLDDTSFRPALGGSDGGGTKVTNKPAATAAAAAAVIELSDDEEEDNGYQPQVALNKKDKMNATINTPWQTTRREVGLGNQDRPLHPSPPLPLSRSPEPAKSSIASSIPYPPTTSSMSSNPRMSTIPPTMYSSRASGTTKSPSSFLATRSTEEIVHVARKRNLMKKKTTSSTIK</sequence>
<feature type="compositionally biased region" description="Polar residues" evidence="1">
    <location>
        <begin position="154"/>
        <end position="164"/>
    </location>
</feature>
<feature type="compositionally biased region" description="Gly residues" evidence="1">
    <location>
        <begin position="406"/>
        <end position="417"/>
    </location>
</feature>
<comment type="caution">
    <text evidence="2">The sequence shown here is derived from an EMBL/GenBank/DDBJ whole genome shotgun (WGS) entry which is preliminary data.</text>
</comment>
<evidence type="ECO:0000256" key="1">
    <source>
        <dbReference type="SAM" id="MobiDB-lite"/>
    </source>
</evidence>
<feature type="compositionally biased region" description="Basic residues" evidence="1">
    <location>
        <begin position="630"/>
        <end position="641"/>
    </location>
</feature>
<feature type="compositionally biased region" description="Low complexity" evidence="1">
    <location>
        <begin position="135"/>
        <end position="153"/>
    </location>
</feature>
<feature type="region of interest" description="Disordered" evidence="1">
    <location>
        <begin position="226"/>
        <end position="497"/>
    </location>
</feature>
<feature type="compositionally biased region" description="Low complexity" evidence="1">
    <location>
        <begin position="179"/>
        <end position="188"/>
    </location>
</feature>
<proteinExistence type="predicted"/>
<feature type="compositionally biased region" description="Polar residues" evidence="1">
    <location>
        <begin position="586"/>
        <end position="622"/>
    </location>
</feature>
<feature type="compositionally biased region" description="Polar residues" evidence="1">
    <location>
        <begin position="55"/>
        <end position="73"/>
    </location>
</feature>
<dbReference type="EMBL" id="JAAAJB010000075">
    <property type="protein sequence ID" value="KAG0267465.1"/>
    <property type="molecule type" value="Genomic_DNA"/>
</dbReference>
<accession>A0A9P6UBE2</accession>
<dbReference type="Proteomes" id="UP000807716">
    <property type="component" value="Unassembled WGS sequence"/>
</dbReference>
<keyword evidence="3" id="KW-1185">Reference proteome</keyword>
<feature type="compositionally biased region" description="Basic and acidic residues" evidence="1">
    <location>
        <begin position="426"/>
        <end position="449"/>
    </location>
</feature>
<dbReference type="AlphaFoldDB" id="A0A9P6UBE2"/>
<evidence type="ECO:0000313" key="3">
    <source>
        <dbReference type="Proteomes" id="UP000807716"/>
    </source>
</evidence>